<organism evidence="3 4">
    <name type="scientific">Candidatus Allofournierella pullicola</name>
    <dbReference type="NCBI Taxonomy" id="2838596"/>
    <lineage>
        <taxon>Bacteria</taxon>
        <taxon>Bacillati</taxon>
        <taxon>Bacillota</taxon>
        <taxon>Clostridia</taxon>
        <taxon>Eubacteriales</taxon>
        <taxon>Oscillospiraceae</taxon>
        <taxon>Allofournierella</taxon>
    </lineage>
</organism>
<protein>
    <submittedName>
        <fullName evidence="3">Uncharacterized protein</fullName>
    </submittedName>
</protein>
<accession>A0A9D2ACX4</accession>
<comment type="caution">
    <text evidence="3">The sequence shown here is derived from an EMBL/GenBank/DDBJ whole genome shotgun (WGS) entry which is preliminary data.</text>
</comment>
<dbReference type="EMBL" id="DXFW01000005">
    <property type="protein sequence ID" value="HIX04916.1"/>
    <property type="molecule type" value="Genomic_DNA"/>
</dbReference>
<keyword evidence="2" id="KW-0732">Signal</keyword>
<reference evidence="3" key="2">
    <citation type="submission" date="2021-04" db="EMBL/GenBank/DDBJ databases">
        <authorList>
            <person name="Gilroy R."/>
        </authorList>
    </citation>
    <scope>NUCLEOTIDE SEQUENCE</scope>
    <source>
        <strain evidence="3">2239</strain>
    </source>
</reference>
<feature type="chain" id="PRO_5038571007" evidence="2">
    <location>
        <begin position="25"/>
        <end position="348"/>
    </location>
</feature>
<reference evidence="3" key="1">
    <citation type="journal article" date="2021" name="PeerJ">
        <title>Extensive microbial diversity within the chicken gut microbiome revealed by metagenomics and culture.</title>
        <authorList>
            <person name="Gilroy R."/>
            <person name="Ravi A."/>
            <person name="Getino M."/>
            <person name="Pursley I."/>
            <person name="Horton D.L."/>
            <person name="Alikhan N.F."/>
            <person name="Baker D."/>
            <person name="Gharbi K."/>
            <person name="Hall N."/>
            <person name="Watson M."/>
            <person name="Adriaenssens E.M."/>
            <person name="Foster-Nyarko E."/>
            <person name="Jarju S."/>
            <person name="Secka A."/>
            <person name="Antonio M."/>
            <person name="Oren A."/>
            <person name="Chaudhuri R.R."/>
            <person name="La Ragione R."/>
            <person name="Hildebrand F."/>
            <person name="Pallen M.J."/>
        </authorList>
    </citation>
    <scope>NUCLEOTIDE SEQUENCE</scope>
    <source>
        <strain evidence="3">2239</strain>
    </source>
</reference>
<feature type="signal peptide" evidence="2">
    <location>
        <begin position="1"/>
        <end position="24"/>
    </location>
</feature>
<evidence type="ECO:0000256" key="2">
    <source>
        <dbReference type="SAM" id="SignalP"/>
    </source>
</evidence>
<keyword evidence="1" id="KW-1133">Transmembrane helix</keyword>
<dbReference type="AlphaFoldDB" id="A0A9D2ACX4"/>
<evidence type="ECO:0000256" key="1">
    <source>
        <dbReference type="SAM" id="Phobius"/>
    </source>
</evidence>
<keyword evidence="1" id="KW-0812">Transmembrane</keyword>
<feature type="transmembrane region" description="Helical" evidence="1">
    <location>
        <begin position="234"/>
        <end position="254"/>
    </location>
</feature>
<keyword evidence="1" id="KW-0472">Membrane</keyword>
<proteinExistence type="predicted"/>
<evidence type="ECO:0000313" key="4">
    <source>
        <dbReference type="Proteomes" id="UP000824193"/>
    </source>
</evidence>
<gene>
    <name evidence="3" type="ORF">H9865_02210</name>
</gene>
<evidence type="ECO:0000313" key="3">
    <source>
        <dbReference type="EMBL" id="HIX04916.1"/>
    </source>
</evidence>
<feature type="transmembrane region" description="Helical" evidence="1">
    <location>
        <begin position="199"/>
        <end position="222"/>
    </location>
</feature>
<sequence>MRRVLACLAALALFLLTAAGMKNAGVLAQSCRSVSLRYRQPLALEIVEAAQGKQPGLTFWCEQNATLATPWRQAEATVLYYWGDASLVLGRECHTGNPPAPLDTGGCAVSTALAWQLFGSEEAVGLTLCQEKAEYTVRAVFESSEPVALLPRQDAAFTAVELPAGEETAQDPAAWTDACLVKSGLPEPDWRLYTLLPAALARLLTLLPLLFGAAVLAAALARRAARLTFPARDLVVFVLLGAAALVLPAFFSAWPSWLTPSRWSDFSWWSQTAARLEEMGKAFLTAPAIGRDLAVKTGLLKQCGLAFLQCALCEFLRCRFRAADKQLPRTVAPVRAVCYNGTDEGTAD</sequence>
<dbReference type="Proteomes" id="UP000824193">
    <property type="component" value="Unassembled WGS sequence"/>
</dbReference>
<name>A0A9D2ACX4_9FIRM</name>